<dbReference type="Gene3D" id="3.30.70.100">
    <property type="match status" value="1"/>
</dbReference>
<protein>
    <recommendedName>
        <fullName evidence="2">DUF1330 domain-containing protein</fullName>
    </recommendedName>
</protein>
<dbReference type="Pfam" id="PF07045">
    <property type="entry name" value="DUF1330"/>
    <property type="match status" value="1"/>
</dbReference>
<organism evidence="3 4">
    <name type="scientific">Algimonas ampicilliniresistens</name>
    <dbReference type="NCBI Taxonomy" id="1298735"/>
    <lineage>
        <taxon>Bacteria</taxon>
        <taxon>Pseudomonadati</taxon>
        <taxon>Pseudomonadota</taxon>
        <taxon>Alphaproteobacteria</taxon>
        <taxon>Maricaulales</taxon>
        <taxon>Robiginitomaculaceae</taxon>
        <taxon>Algimonas</taxon>
    </lineage>
</organism>
<reference evidence="3" key="1">
    <citation type="journal article" date="2014" name="Int. J. Syst. Evol. Microbiol.">
        <title>Complete genome of a new Firmicutes species belonging to the dominant human colonic microbiota ('Ruminococcus bicirculans') reveals two chromosomes and a selective capacity to utilize plant glucans.</title>
        <authorList>
            <consortium name="NISC Comparative Sequencing Program"/>
            <person name="Wegmann U."/>
            <person name="Louis P."/>
            <person name="Goesmann A."/>
            <person name="Henrissat B."/>
            <person name="Duncan S.H."/>
            <person name="Flint H.J."/>
        </authorList>
    </citation>
    <scope>NUCLEOTIDE SEQUENCE</scope>
    <source>
        <strain evidence="3">NBRC 108219</strain>
    </source>
</reference>
<evidence type="ECO:0000256" key="1">
    <source>
        <dbReference type="SAM" id="SignalP"/>
    </source>
</evidence>
<name>A0ABQ5VET2_9PROT</name>
<sequence>MKRFALIAIFAFAGCAPAADTTAPAPIETTDTAMPIGAYMIVQGKGYAPGSLGPYAAALPPIYAKYGGRYVAFETDIDVAEGDSDYSAVIVSAWPSKIAARAFWDSPEYAEAIKLREGIGEFDVVIVGALPTG</sequence>
<dbReference type="PANTHER" id="PTHR41521:SF4">
    <property type="entry name" value="BLR0684 PROTEIN"/>
    <property type="match status" value="1"/>
</dbReference>
<dbReference type="Proteomes" id="UP001161391">
    <property type="component" value="Unassembled WGS sequence"/>
</dbReference>
<evidence type="ECO:0000313" key="3">
    <source>
        <dbReference type="EMBL" id="GLQ25071.1"/>
    </source>
</evidence>
<keyword evidence="1" id="KW-0732">Signal</keyword>
<evidence type="ECO:0000313" key="4">
    <source>
        <dbReference type="Proteomes" id="UP001161391"/>
    </source>
</evidence>
<dbReference type="PANTHER" id="PTHR41521">
    <property type="match status" value="1"/>
</dbReference>
<accession>A0ABQ5VET2</accession>
<dbReference type="InterPro" id="IPR010753">
    <property type="entry name" value="DUF1330"/>
</dbReference>
<feature type="signal peptide" evidence="1">
    <location>
        <begin position="1"/>
        <end position="18"/>
    </location>
</feature>
<dbReference type="PROSITE" id="PS51257">
    <property type="entry name" value="PROKAR_LIPOPROTEIN"/>
    <property type="match status" value="1"/>
</dbReference>
<dbReference type="EMBL" id="BSNK01000002">
    <property type="protein sequence ID" value="GLQ25071.1"/>
    <property type="molecule type" value="Genomic_DNA"/>
</dbReference>
<dbReference type="SUPFAM" id="SSF54909">
    <property type="entry name" value="Dimeric alpha+beta barrel"/>
    <property type="match status" value="1"/>
</dbReference>
<feature type="domain" description="DUF1330" evidence="2">
    <location>
        <begin position="38"/>
        <end position="128"/>
    </location>
</feature>
<evidence type="ECO:0000259" key="2">
    <source>
        <dbReference type="Pfam" id="PF07045"/>
    </source>
</evidence>
<feature type="chain" id="PRO_5045041065" description="DUF1330 domain-containing protein" evidence="1">
    <location>
        <begin position="19"/>
        <end position="133"/>
    </location>
</feature>
<dbReference type="InterPro" id="IPR011008">
    <property type="entry name" value="Dimeric_a/b-barrel"/>
</dbReference>
<reference evidence="3" key="2">
    <citation type="submission" date="2023-01" db="EMBL/GenBank/DDBJ databases">
        <title>Draft genome sequence of Algimonas ampicilliniresistens strain NBRC 108219.</title>
        <authorList>
            <person name="Sun Q."/>
            <person name="Mori K."/>
        </authorList>
    </citation>
    <scope>NUCLEOTIDE SEQUENCE</scope>
    <source>
        <strain evidence="3">NBRC 108219</strain>
    </source>
</reference>
<gene>
    <name evidence="3" type="ORF">GCM10007853_29450</name>
</gene>
<comment type="caution">
    <text evidence="3">The sequence shown here is derived from an EMBL/GenBank/DDBJ whole genome shotgun (WGS) entry which is preliminary data.</text>
</comment>
<dbReference type="RefSeq" id="WP_284392208.1">
    <property type="nucleotide sequence ID" value="NZ_BSNK01000002.1"/>
</dbReference>
<keyword evidence="4" id="KW-1185">Reference proteome</keyword>
<proteinExistence type="predicted"/>